<sequence length="170" mass="17640">MNFVTYGGVTVGLILLCYELTLWWPGLNGLKKDPIRQAARLLPFLLSWAYGCLTTLGIAGLIGTASSSVLGLSNWLGDAALLWGVGEQPGQLAARETFTPLSGPGACLVLILTAVLIAAVKKAGDETRGELKRGVWCGITLGTSAGVAGFAAVPLAQAANWIGDHVYEAA</sequence>
<feature type="transmembrane region" description="Helical" evidence="1">
    <location>
        <begin position="101"/>
        <end position="120"/>
    </location>
</feature>
<dbReference type="Proteomes" id="UP000034786">
    <property type="component" value="Unassembled WGS sequence"/>
</dbReference>
<feature type="transmembrane region" description="Helical" evidence="1">
    <location>
        <begin position="45"/>
        <end position="65"/>
    </location>
</feature>
<keyword evidence="1" id="KW-0472">Membrane</keyword>
<dbReference type="AlphaFoldDB" id="A0A0M2GX67"/>
<accession>A0A0M2GX67</accession>
<evidence type="ECO:0000313" key="2">
    <source>
        <dbReference type="EMBL" id="KJK40243.1"/>
    </source>
</evidence>
<keyword evidence="3" id="KW-1185">Reference proteome</keyword>
<keyword evidence="1" id="KW-0812">Transmembrane</keyword>
<keyword evidence="1" id="KW-1133">Transmembrane helix</keyword>
<feature type="transmembrane region" description="Helical" evidence="1">
    <location>
        <begin position="6"/>
        <end position="24"/>
    </location>
</feature>
<name>A0A0M2GX67_9ACTN</name>
<dbReference type="EMBL" id="JYJH01000004">
    <property type="protein sequence ID" value="KJK40243.1"/>
    <property type="molecule type" value="Genomic_DNA"/>
</dbReference>
<reference evidence="3" key="1">
    <citation type="submission" date="2015-02" db="EMBL/GenBank/DDBJ databases">
        <authorList>
            <person name="Ju K.-S."/>
            <person name="Doroghazi J.R."/>
            <person name="Metcalf W."/>
        </authorList>
    </citation>
    <scope>NUCLEOTIDE SEQUENCE [LARGE SCALE GENOMIC DNA]</scope>
    <source>
        <strain evidence="3">NRRL B-16380</strain>
    </source>
</reference>
<dbReference type="RefSeq" id="WP_031137616.1">
    <property type="nucleotide sequence ID" value="NZ_JYJH01000004.1"/>
</dbReference>
<dbReference type="STRING" id="284040.UK15_07785"/>
<dbReference type="PATRIC" id="fig|284040.3.peg.4846"/>
<evidence type="ECO:0000313" key="3">
    <source>
        <dbReference type="Proteomes" id="UP000034786"/>
    </source>
</evidence>
<comment type="caution">
    <text evidence="2">The sequence shown here is derived from an EMBL/GenBank/DDBJ whole genome shotgun (WGS) entry which is preliminary data.</text>
</comment>
<gene>
    <name evidence="2" type="ORF">UK15_07785</name>
</gene>
<evidence type="ECO:0000256" key="1">
    <source>
        <dbReference type="SAM" id="Phobius"/>
    </source>
</evidence>
<organism evidence="2 3">
    <name type="scientific">Streptomyces variegatus</name>
    <dbReference type="NCBI Taxonomy" id="284040"/>
    <lineage>
        <taxon>Bacteria</taxon>
        <taxon>Bacillati</taxon>
        <taxon>Actinomycetota</taxon>
        <taxon>Actinomycetes</taxon>
        <taxon>Kitasatosporales</taxon>
        <taxon>Streptomycetaceae</taxon>
        <taxon>Streptomyces</taxon>
    </lineage>
</organism>
<proteinExistence type="predicted"/>
<protein>
    <submittedName>
        <fullName evidence="2">Uncharacterized protein</fullName>
    </submittedName>
</protein>